<sequence>MSLFDFIKQDNRIWSPAYGLSQLPSFLIPDISRWGPYQSRNSVLFHVFTHVNSYKSILGVEQVRRKCFC</sequence>
<reference evidence="1" key="1">
    <citation type="journal article" date="2017" name="Nature">
        <title>The sunflower genome provides insights into oil metabolism, flowering and Asterid evolution.</title>
        <authorList>
            <person name="Badouin H."/>
            <person name="Gouzy J."/>
            <person name="Grassa C.J."/>
            <person name="Murat F."/>
            <person name="Staton S.E."/>
            <person name="Cottret L."/>
            <person name="Lelandais-Briere C."/>
            <person name="Owens G.L."/>
            <person name="Carrere S."/>
            <person name="Mayjonade B."/>
            <person name="Legrand L."/>
            <person name="Gill N."/>
            <person name="Kane N.C."/>
            <person name="Bowers J.E."/>
            <person name="Hubner S."/>
            <person name="Bellec A."/>
            <person name="Berard A."/>
            <person name="Berges H."/>
            <person name="Blanchet N."/>
            <person name="Boniface M.C."/>
            <person name="Brunel D."/>
            <person name="Catrice O."/>
            <person name="Chaidir N."/>
            <person name="Claudel C."/>
            <person name="Donnadieu C."/>
            <person name="Faraut T."/>
            <person name="Fievet G."/>
            <person name="Helmstetter N."/>
            <person name="King M."/>
            <person name="Knapp S.J."/>
            <person name="Lai Z."/>
            <person name="Le Paslier M.C."/>
            <person name="Lippi Y."/>
            <person name="Lorenzon L."/>
            <person name="Mandel J.R."/>
            <person name="Marage G."/>
            <person name="Marchand G."/>
            <person name="Marquand E."/>
            <person name="Bret-Mestries E."/>
            <person name="Morien E."/>
            <person name="Nambeesan S."/>
            <person name="Nguyen T."/>
            <person name="Pegot-Espagnet P."/>
            <person name="Pouilly N."/>
            <person name="Raftis F."/>
            <person name="Sallet E."/>
            <person name="Schiex T."/>
            <person name="Thomas J."/>
            <person name="Vandecasteele C."/>
            <person name="Vares D."/>
            <person name="Vear F."/>
            <person name="Vautrin S."/>
            <person name="Crespi M."/>
            <person name="Mangin B."/>
            <person name="Burke J.M."/>
            <person name="Salse J."/>
            <person name="Munos S."/>
            <person name="Vincourt P."/>
            <person name="Rieseberg L.H."/>
            <person name="Langlade N.B."/>
        </authorList>
    </citation>
    <scope>NUCLEOTIDE SEQUENCE</scope>
    <source>
        <tissue evidence="1">Leaves</tissue>
    </source>
</reference>
<evidence type="ECO:0000313" key="1">
    <source>
        <dbReference type="EMBL" id="KAF5769830.1"/>
    </source>
</evidence>
<name>A0A9K3E9S3_HELAN</name>
<dbReference type="EMBL" id="MNCJ02000329">
    <property type="protein sequence ID" value="KAF5769830.1"/>
    <property type="molecule type" value="Genomic_DNA"/>
</dbReference>
<dbReference type="Proteomes" id="UP000215914">
    <property type="component" value="Unassembled WGS sequence"/>
</dbReference>
<keyword evidence="2" id="KW-1185">Reference proteome</keyword>
<organism evidence="1 2">
    <name type="scientific">Helianthus annuus</name>
    <name type="common">Common sunflower</name>
    <dbReference type="NCBI Taxonomy" id="4232"/>
    <lineage>
        <taxon>Eukaryota</taxon>
        <taxon>Viridiplantae</taxon>
        <taxon>Streptophyta</taxon>
        <taxon>Embryophyta</taxon>
        <taxon>Tracheophyta</taxon>
        <taxon>Spermatophyta</taxon>
        <taxon>Magnoliopsida</taxon>
        <taxon>eudicotyledons</taxon>
        <taxon>Gunneridae</taxon>
        <taxon>Pentapetalae</taxon>
        <taxon>asterids</taxon>
        <taxon>campanulids</taxon>
        <taxon>Asterales</taxon>
        <taxon>Asteraceae</taxon>
        <taxon>Asteroideae</taxon>
        <taxon>Heliantheae alliance</taxon>
        <taxon>Heliantheae</taxon>
        <taxon>Helianthus</taxon>
    </lineage>
</organism>
<dbReference type="AntiFam" id="ANF00007">
    <property type="entry name" value="Shadow ORF (opposite clpB)"/>
</dbReference>
<accession>A0A9K3E9S3</accession>
<dbReference type="Gramene" id="mRNA:HanXRQr2_Chr14g0652771">
    <property type="protein sequence ID" value="CDS:HanXRQr2_Chr14g0652771.1"/>
    <property type="gene ID" value="HanXRQr2_Chr14g0652771"/>
</dbReference>
<proteinExistence type="predicted"/>
<protein>
    <submittedName>
        <fullName evidence="1">Uncharacterized protein</fullName>
    </submittedName>
</protein>
<evidence type="ECO:0000313" key="2">
    <source>
        <dbReference type="Proteomes" id="UP000215914"/>
    </source>
</evidence>
<comment type="caution">
    <text evidence="1">The sequence shown here is derived from an EMBL/GenBank/DDBJ whole genome shotgun (WGS) entry which is preliminary data.</text>
</comment>
<dbReference type="AlphaFoldDB" id="A0A9K3E9S3"/>
<gene>
    <name evidence="1" type="ORF">HanXRQr2_Chr14g0652771</name>
</gene>
<reference evidence="1" key="2">
    <citation type="submission" date="2020-06" db="EMBL/GenBank/DDBJ databases">
        <title>Helianthus annuus Genome sequencing and assembly Release 2.</title>
        <authorList>
            <person name="Gouzy J."/>
            <person name="Langlade N."/>
            <person name="Munos S."/>
        </authorList>
    </citation>
    <scope>NUCLEOTIDE SEQUENCE</scope>
    <source>
        <tissue evidence="1">Leaves</tissue>
    </source>
</reference>